<feature type="transmembrane region" description="Helical" evidence="2">
    <location>
        <begin position="118"/>
        <end position="140"/>
    </location>
</feature>
<evidence type="ECO:0008006" key="5">
    <source>
        <dbReference type="Google" id="ProtNLM"/>
    </source>
</evidence>
<dbReference type="InterPro" id="IPR008523">
    <property type="entry name" value="DUF805"/>
</dbReference>
<organism evidence="3 4">
    <name type="scientific">Muribacter muris</name>
    <dbReference type="NCBI Taxonomy" id="67855"/>
    <lineage>
        <taxon>Bacteria</taxon>
        <taxon>Pseudomonadati</taxon>
        <taxon>Pseudomonadota</taxon>
        <taxon>Gammaproteobacteria</taxon>
        <taxon>Pasteurellales</taxon>
        <taxon>Pasteurellaceae</taxon>
        <taxon>Muribacter</taxon>
    </lineage>
</organism>
<dbReference type="Proteomes" id="UP000036270">
    <property type="component" value="Unassembled WGS sequence"/>
</dbReference>
<dbReference type="RefSeq" id="WP_047977252.1">
    <property type="nucleotide sequence ID" value="NZ_JWIZ01000048.1"/>
</dbReference>
<dbReference type="PATRIC" id="fig|67855.3.peg.1618"/>
<feature type="transmembrane region" description="Helical" evidence="2">
    <location>
        <begin position="52"/>
        <end position="74"/>
    </location>
</feature>
<accession>A0A0J5P5R9</accession>
<dbReference type="PANTHER" id="PTHR34980">
    <property type="entry name" value="INNER MEMBRANE PROTEIN-RELATED-RELATED"/>
    <property type="match status" value="1"/>
</dbReference>
<sequence length="172" mass="19708">MNWFIYALKNSFNFKDRARRREYGWFILINFLIQLALGIIQEASKYLNLEGISLVLSTIFGLFTLILFIANISVTTRRLHDLGYSGWWQLSPFLLGLIISLIILFANFEGSGDSSGLIIFGIFYFIMIAVYLIFSLWLIFKDGQPHTNKYGKSPKYDSDTPDETSPPTQLVA</sequence>
<feature type="transmembrane region" description="Helical" evidence="2">
    <location>
        <begin position="86"/>
        <end position="106"/>
    </location>
</feature>
<comment type="caution">
    <text evidence="3">The sequence shown here is derived from an EMBL/GenBank/DDBJ whole genome shotgun (WGS) entry which is preliminary data.</text>
</comment>
<gene>
    <name evidence="3" type="ORF">RO21_07870</name>
</gene>
<feature type="region of interest" description="Disordered" evidence="1">
    <location>
        <begin position="150"/>
        <end position="172"/>
    </location>
</feature>
<evidence type="ECO:0000313" key="4">
    <source>
        <dbReference type="Proteomes" id="UP000036270"/>
    </source>
</evidence>
<evidence type="ECO:0000256" key="1">
    <source>
        <dbReference type="SAM" id="MobiDB-lite"/>
    </source>
</evidence>
<dbReference type="Pfam" id="PF05656">
    <property type="entry name" value="DUF805"/>
    <property type="match status" value="1"/>
</dbReference>
<feature type="compositionally biased region" description="Polar residues" evidence="1">
    <location>
        <begin position="163"/>
        <end position="172"/>
    </location>
</feature>
<keyword evidence="2" id="KW-0472">Membrane</keyword>
<dbReference type="PANTHER" id="PTHR34980:SF2">
    <property type="entry name" value="INNER MEMBRANE PROTEIN YHAH-RELATED"/>
    <property type="match status" value="1"/>
</dbReference>
<evidence type="ECO:0000313" key="3">
    <source>
        <dbReference type="EMBL" id="KMK51115.1"/>
    </source>
</evidence>
<keyword evidence="4" id="KW-1185">Reference proteome</keyword>
<dbReference type="EMBL" id="JWIZ01000048">
    <property type="protein sequence ID" value="KMK51115.1"/>
    <property type="molecule type" value="Genomic_DNA"/>
</dbReference>
<feature type="transmembrane region" description="Helical" evidence="2">
    <location>
        <begin position="23"/>
        <end position="40"/>
    </location>
</feature>
<proteinExistence type="predicted"/>
<evidence type="ECO:0000256" key="2">
    <source>
        <dbReference type="SAM" id="Phobius"/>
    </source>
</evidence>
<protein>
    <recommendedName>
        <fullName evidence="5">DUF805 domain-containing protein</fullName>
    </recommendedName>
</protein>
<dbReference type="GO" id="GO:0005886">
    <property type="term" value="C:plasma membrane"/>
    <property type="evidence" value="ECO:0007669"/>
    <property type="project" value="TreeGrafter"/>
</dbReference>
<name>A0A0J5P5R9_9PAST</name>
<reference evidence="3 4" key="1">
    <citation type="submission" date="2014-12" db="EMBL/GenBank/DDBJ databases">
        <title>Reclassification of Actinobacillus muris as Muribacter muris.</title>
        <authorList>
            <person name="Christensen H."/>
            <person name="Nicklas W."/>
            <person name="Bisgaard M."/>
        </authorList>
    </citation>
    <scope>NUCLEOTIDE SEQUENCE [LARGE SCALE GENOMIC DNA]</scope>
    <source>
        <strain evidence="3 4">Ackerman80-443D</strain>
    </source>
</reference>
<keyword evidence="2" id="KW-0812">Transmembrane</keyword>
<dbReference type="AlphaFoldDB" id="A0A0J5P5R9"/>
<keyword evidence="2" id="KW-1133">Transmembrane helix</keyword>